<proteinExistence type="predicted"/>
<keyword evidence="3" id="KW-1185">Reference proteome</keyword>
<feature type="region of interest" description="Disordered" evidence="1">
    <location>
        <begin position="96"/>
        <end position="118"/>
    </location>
</feature>
<evidence type="ECO:0000256" key="1">
    <source>
        <dbReference type="SAM" id="MobiDB-lite"/>
    </source>
</evidence>
<evidence type="ECO:0000313" key="3">
    <source>
        <dbReference type="Proteomes" id="UP000216913"/>
    </source>
</evidence>
<accession>A0A261TQU6</accession>
<evidence type="ECO:0000313" key="2">
    <source>
        <dbReference type="EMBL" id="OZI52006.1"/>
    </source>
</evidence>
<dbReference type="Proteomes" id="UP000216913">
    <property type="component" value="Unassembled WGS sequence"/>
</dbReference>
<comment type="caution">
    <text evidence="2">The sequence shown here is derived from an EMBL/GenBank/DDBJ whole genome shotgun (WGS) entry which is preliminary data.</text>
</comment>
<dbReference type="EMBL" id="NEVP01000006">
    <property type="protein sequence ID" value="OZI52006.1"/>
    <property type="molecule type" value="Genomic_DNA"/>
</dbReference>
<gene>
    <name evidence="2" type="ORF">CAL25_10900</name>
</gene>
<name>A0A261TQU6_9BORD</name>
<protein>
    <submittedName>
        <fullName evidence="2">Uncharacterized protein</fullName>
    </submittedName>
</protein>
<organism evidence="2 3">
    <name type="scientific">Bordetella genomosp. 5</name>
    <dbReference type="NCBI Taxonomy" id="1395608"/>
    <lineage>
        <taxon>Bacteria</taxon>
        <taxon>Pseudomonadati</taxon>
        <taxon>Pseudomonadota</taxon>
        <taxon>Betaproteobacteria</taxon>
        <taxon>Burkholderiales</taxon>
        <taxon>Alcaligenaceae</taxon>
        <taxon>Bordetella</taxon>
    </lineage>
</organism>
<reference evidence="2 3" key="1">
    <citation type="submission" date="2017-05" db="EMBL/GenBank/DDBJ databases">
        <title>Complete and WGS of Bordetella genogroups.</title>
        <authorList>
            <person name="Spilker T."/>
            <person name="LiPuma J."/>
        </authorList>
    </citation>
    <scope>NUCLEOTIDE SEQUENCE [LARGE SCALE GENOMIC DNA]</scope>
    <source>
        <strain evidence="2 3">AU10456</strain>
    </source>
</reference>
<sequence>MPCLLLAGCLNTNKQVKLVPSPDGQYHAQIRECQVRGSLTPETRFEVIVTRSDADEQCYSAMPPVLFMFLSPRPVEQLQLDWVSNTELRVRHAQPSYWPPSVQTDRKGPVTVTFDPPR</sequence>
<dbReference type="AlphaFoldDB" id="A0A261TQU6"/>